<dbReference type="EMBL" id="JAOAOG010000047">
    <property type="protein sequence ID" value="KAJ6252175.1"/>
    <property type="molecule type" value="Genomic_DNA"/>
</dbReference>
<organism evidence="3 4">
    <name type="scientific">Anaeramoeba flamelloides</name>
    <dbReference type="NCBI Taxonomy" id="1746091"/>
    <lineage>
        <taxon>Eukaryota</taxon>
        <taxon>Metamonada</taxon>
        <taxon>Anaeramoebidae</taxon>
        <taxon>Anaeramoeba</taxon>
    </lineage>
</organism>
<reference evidence="3" key="1">
    <citation type="submission" date="2022-08" db="EMBL/GenBank/DDBJ databases">
        <title>Novel sulfate-reducing endosymbionts in the free-living metamonad Anaeramoeba.</title>
        <authorList>
            <person name="Jerlstrom-Hultqvist J."/>
            <person name="Cepicka I."/>
            <person name="Gallot-Lavallee L."/>
            <person name="Salas-Leiva D."/>
            <person name="Curtis B.A."/>
            <person name="Zahonova K."/>
            <person name="Pipaliya S."/>
            <person name="Dacks J."/>
            <person name="Roger A.J."/>
        </authorList>
    </citation>
    <scope>NUCLEOTIDE SEQUENCE</scope>
    <source>
        <strain evidence="3">Schooner1</strain>
    </source>
</reference>
<feature type="compositionally biased region" description="Low complexity" evidence="2">
    <location>
        <begin position="106"/>
        <end position="120"/>
    </location>
</feature>
<accession>A0ABQ8Z618</accession>
<evidence type="ECO:0000313" key="3">
    <source>
        <dbReference type="EMBL" id="KAJ6252175.1"/>
    </source>
</evidence>
<sequence length="317" mass="37534">MNENINDTIGYLVDSVESQTRILNLKKNKLTESQQKLNGVLENQQKQVSKYEKQKKELHETLRSVELQINLIKDDIRSAMKKQENLNKQISTMRLHVKKINKGESKTFQQTTTRTTTTKSKTNKQKDKKESCESLKIVNKKKTKLLQLLTQHKQIFSALLLQRSELENLIEDLKNEKALINDILLQLKVSEKDIQINSIENQNISLQKNKLEKEKQFILQKMNQKKKPNKKILKKLQDQEQKLNFQIQQFSNDFEKHENENQQILKEIKKRKKQAQQRKIQVIEIHKEIKEKSNQFQLSVQQYTNFCLDLNSLESLN</sequence>
<proteinExistence type="predicted"/>
<evidence type="ECO:0000313" key="4">
    <source>
        <dbReference type="Proteomes" id="UP001150062"/>
    </source>
</evidence>
<feature type="region of interest" description="Disordered" evidence="2">
    <location>
        <begin position="102"/>
        <end position="127"/>
    </location>
</feature>
<keyword evidence="1" id="KW-0175">Coiled coil</keyword>
<name>A0ABQ8Z618_9EUKA</name>
<comment type="caution">
    <text evidence="3">The sequence shown here is derived from an EMBL/GenBank/DDBJ whole genome shotgun (WGS) entry which is preliminary data.</text>
</comment>
<evidence type="ECO:0000256" key="2">
    <source>
        <dbReference type="SAM" id="MobiDB-lite"/>
    </source>
</evidence>
<feature type="coiled-coil region" evidence="1">
    <location>
        <begin position="156"/>
        <end position="285"/>
    </location>
</feature>
<evidence type="ECO:0000256" key="1">
    <source>
        <dbReference type="SAM" id="Coils"/>
    </source>
</evidence>
<keyword evidence="4" id="KW-1185">Reference proteome</keyword>
<dbReference type="Proteomes" id="UP001150062">
    <property type="component" value="Unassembled WGS sequence"/>
</dbReference>
<feature type="coiled-coil region" evidence="1">
    <location>
        <begin position="27"/>
        <end position="89"/>
    </location>
</feature>
<gene>
    <name evidence="3" type="ORF">M0813_14325</name>
</gene>
<protein>
    <submittedName>
        <fullName evidence="3">Uncharacterized protein</fullName>
    </submittedName>
</protein>